<name>A0AAV3ANP4_PYXAD</name>
<comment type="caution">
    <text evidence="1">The sequence shown here is derived from an EMBL/GenBank/DDBJ whole genome shotgun (WGS) entry which is preliminary data.</text>
</comment>
<protein>
    <submittedName>
        <fullName evidence="1">Uncharacterized protein</fullName>
    </submittedName>
</protein>
<evidence type="ECO:0000313" key="2">
    <source>
        <dbReference type="Proteomes" id="UP001181693"/>
    </source>
</evidence>
<organism evidence="1 2">
    <name type="scientific">Pyxicephalus adspersus</name>
    <name type="common">African bullfrog</name>
    <dbReference type="NCBI Taxonomy" id="30357"/>
    <lineage>
        <taxon>Eukaryota</taxon>
        <taxon>Metazoa</taxon>
        <taxon>Chordata</taxon>
        <taxon>Craniata</taxon>
        <taxon>Vertebrata</taxon>
        <taxon>Euteleostomi</taxon>
        <taxon>Amphibia</taxon>
        <taxon>Batrachia</taxon>
        <taxon>Anura</taxon>
        <taxon>Neobatrachia</taxon>
        <taxon>Ranoidea</taxon>
        <taxon>Pyxicephalidae</taxon>
        <taxon>Pyxicephalinae</taxon>
        <taxon>Pyxicephalus</taxon>
    </lineage>
</organism>
<dbReference type="EMBL" id="DYDO01000001">
    <property type="protein sequence ID" value="DBA33046.1"/>
    <property type="molecule type" value="Genomic_DNA"/>
</dbReference>
<keyword evidence="2" id="KW-1185">Reference proteome</keyword>
<gene>
    <name evidence="1" type="ORF">GDO54_000781</name>
</gene>
<proteinExistence type="predicted"/>
<evidence type="ECO:0000313" key="1">
    <source>
        <dbReference type="EMBL" id="DBA33046.1"/>
    </source>
</evidence>
<dbReference type="AlphaFoldDB" id="A0AAV3ANP4"/>
<dbReference type="Proteomes" id="UP001181693">
    <property type="component" value="Unassembled WGS sequence"/>
</dbReference>
<reference evidence="1" key="1">
    <citation type="thesis" date="2020" institute="ProQuest LLC" country="789 East Eisenhower Parkway, Ann Arbor, MI, USA">
        <title>Comparative Genomics and Chromosome Evolution.</title>
        <authorList>
            <person name="Mudd A.B."/>
        </authorList>
    </citation>
    <scope>NUCLEOTIDE SEQUENCE</scope>
    <source>
        <strain evidence="1">1538</strain>
        <tissue evidence="1">Blood</tissue>
    </source>
</reference>
<accession>A0AAV3ANP4</accession>
<sequence>MYGISVSRWLGLPDCIVVYIYGENVCYAAGINAAFCLIWSKICADGKFSQWPTRRNLYIEHYVNTAVYDRIFLYFICYCLSTDL</sequence>